<keyword evidence="2" id="KW-1185">Reference proteome</keyword>
<dbReference type="EMBL" id="CP019475">
    <property type="protein sequence ID" value="UQC80912.1"/>
    <property type="molecule type" value="Genomic_DNA"/>
</dbReference>
<dbReference type="AlphaFoldDB" id="A0A9Q8SQU7"/>
<reference evidence="1" key="1">
    <citation type="journal article" date="2021" name="Mol. Plant Microbe Interact.">
        <title>Complete Genome Sequence of the Plant-Pathogenic Fungus Colletotrichum lupini.</title>
        <authorList>
            <person name="Baroncelli R."/>
            <person name="Pensec F."/>
            <person name="Da Lio D."/>
            <person name="Boufleur T."/>
            <person name="Vicente I."/>
            <person name="Sarrocco S."/>
            <person name="Picot A."/>
            <person name="Baraldi E."/>
            <person name="Sukno S."/>
            <person name="Thon M."/>
            <person name="Le Floch G."/>
        </authorList>
    </citation>
    <scope>NUCLEOTIDE SEQUENCE</scope>
    <source>
        <strain evidence="1">IMI 504893</strain>
    </source>
</reference>
<sequence length="328" mass="37560">MTPQKTSDVVEESRCLPHLPNEIIVMIFDRMIAGAAADCQPITWEICHSQDPQRLQLPGRVLQDDVIAHSQRHFPHLQDTKLVSSRERFNNMRLPLQVCSWTRAMALKTFHPLRYRSQPHMLPRVLLFGERMFGFSKEDCVWTCPALDVFWIINDDVEIGFTQPWPCAQQSSDHHASSSSQPSATADGILRVIQNVRFDWLSSNIPSPGGLSGALEWSLSLPSIERVYVDKHLTHPSYGAAGYLKTGHYRLGSRKRGPEYLHLVGLPDWITRYLQRPTTDKAQWKALRSRKIPVVVRDPSFSDGSDETVPLELFLDEKDEICFRLFCR</sequence>
<dbReference type="GeneID" id="73340407"/>
<protein>
    <submittedName>
        <fullName evidence="1">Uncharacterized protein</fullName>
    </submittedName>
</protein>
<organism evidence="1 2">
    <name type="scientific">Colletotrichum lupini</name>
    <dbReference type="NCBI Taxonomy" id="145971"/>
    <lineage>
        <taxon>Eukaryota</taxon>
        <taxon>Fungi</taxon>
        <taxon>Dikarya</taxon>
        <taxon>Ascomycota</taxon>
        <taxon>Pezizomycotina</taxon>
        <taxon>Sordariomycetes</taxon>
        <taxon>Hypocreomycetidae</taxon>
        <taxon>Glomerellales</taxon>
        <taxon>Glomerellaceae</taxon>
        <taxon>Colletotrichum</taxon>
        <taxon>Colletotrichum acutatum species complex</taxon>
    </lineage>
</organism>
<proteinExistence type="predicted"/>
<accession>A0A9Q8SQU7</accession>
<evidence type="ECO:0000313" key="2">
    <source>
        <dbReference type="Proteomes" id="UP000830671"/>
    </source>
</evidence>
<dbReference type="KEGG" id="clup:CLUP02_06398"/>
<name>A0A9Q8SQU7_9PEZI</name>
<dbReference type="RefSeq" id="XP_049142540.1">
    <property type="nucleotide sequence ID" value="XM_049285397.1"/>
</dbReference>
<gene>
    <name evidence="1" type="ORF">CLUP02_06398</name>
</gene>
<evidence type="ECO:0000313" key="1">
    <source>
        <dbReference type="EMBL" id="UQC80912.1"/>
    </source>
</evidence>
<dbReference type="Proteomes" id="UP000830671">
    <property type="component" value="Chromosome 3"/>
</dbReference>